<dbReference type="EMBL" id="CAADFW010000047">
    <property type="protein sequence ID" value="VFK60603.1"/>
    <property type="molecule type" value="Genomic_DNA"/>
</dbReference>
<accession>A0A451A3K0</accession>
<dbReference type="AlphaFoldDB" id="A0A451A3K0"/>
<sequence length="147" mass="16367">MNARFACWYFPVRCRAWAYCARESIREDKFPARSANPMDRLANFTAATGSPSTASNWPRLLAPRAALPLLDRYLQPTPQGRTGLARPAQPVQEFGCLIEQPSLNGLGEVRGHATPRFGEETEHRPRVLRQRAQPSHAVVSMGIVRAA</sequence>
<organism evidence="1">
    <name type="scientific">Candidatus Kentrum sp. TC</name>
    <dbReference type="NCBI Taxonomy" id="2126339"/>
    <lineage>
        <taxon>Bacteria</taxon>
        <taxon>Pseudomonadati</taxon>
        <taxon>Pseudomonadota</taxon>
        <taxon>Gammaproteobacteria</taxon>
        <taxon>Candidatus Kentrum</taxon>
    </lineage>
</organism>
<evidence type="ECO:0000313" key="1">
    <source>
        <dbReference type="EMBL" id="VFK60603.1"/>
    </source>
</evidence>
<gene>
    <name evidence="1" type="ORF">BECKTC1821F_GA0114240_104711</name>
</gene>
<protein>
    <submittedName>
        <fullName evidence="1">Uncharacterized protein</fullName>
    </submittedName>
</protein>
<name>A0A451A3K0_9GAMM</name>
<proteinExistence type="predicted"/>
<reference evidence="1" key="1">
    <citation type="submission" date="2019-02" db="EMBL/GenBank/DDBJ databases">
        <authorList>
            <person name="Gruber-Vodicka R. H."/>
            <person name="Seah K. B. B."/>
        </authorList>
    </citation>
    <scope>NUCLEOTIDE SEQUENCE</scope>
    <source>
        <strain evidence="1">BECK_BZ126</strain>
    </source>
</reference>